<sequence>MAEDMIRFRNITDQDLHLDHREGRVVRAGEVAIVDDAELAEDLADAYIVRQRGALRAWPKVTWELLGAPAPAPKKKGGGE</sequence>
<evidence type="ECO:0000313" key="2">
    <source>
        <dbReference type="Proteomes" id="UP000578449"/>
    </source>
</evidence>
<name>A0A840PI48_9ACTN</name>
<protein>
    <submittedName>
        <fullName evidence="1">Uncharacterized protein</fullName>
    </submittedName>
</protein>
<dbReference type="AlphaFoldDB" id="A0A840PI48"/>
<accession>A0A840PI48</accession>
<evidence type="ECO:0000313" key="1">
    <source>
        <dbReference type="EMBL" id="MBB5137573.1"/>
    </source>
</evidence>
<comment type="caution">
    <text evidence="1">The sequence shown here is derived from an EMBL/GenBank/DDBJ whole genome shotgun (WGS) entry which is preliminary data.</text>
</comment>
<reference evidence="1 2" key="1">
    <citation type="submission" date="2020-08" db="EMBL/GenBank/DDBJ databases">
        <title>Genomic Encyclopedia of Type Strains, Phase IV (KMG-IV): sequencing the most valuable type-strain genomes for metagenomic binning, comparative biology and taxonomic classification.</title>
        <authorList>
            <person name="Goeker M."/>
        </authorList>
    </citation>
    <scope>NUCLEOTIDE SEQUENCE [LARGE SCALE GENOMIC DNA]</scope>
    <source>
        <strain evidence="1 2">DSM 45615</strain>
    </source>
</reference>
<dbReference type="Proteomes" id="UP000578449">
    <property type="component" value="Unassembled WGS sequence"/>
</dbReference>
<dbReference type="EMBL" id="JACHGN010000019">
    <property type="protein sequence ID" value="MBB5137573.1"/>
    <property type="molecule type" value="Genomic_DNA"/>
</dbReference>
<dbReference type="RefSeq" id="WP_185054479.1">
    <property type="nucleotide sequence ID" value="NZ_BAABIX010000038.1"/>
</dbReference>
<organism evidence="1 2">
    <name type="scientific">Thermocatellispora tengchongensis</name>
    <dbReference type="NCBI Taxonomy" id="1073253"/>
    <lineage>
        <taxon>Bacteria</taxon>
        <taxon>Bacillati</taxon>
        <taxon>Actinomycetota</taxon>
        <taxon>Actinomycetes</taxon>
        <taxon>Streptosporangiales</taxon>
        <taxon>Streptosporangiaceae</taxon>
        <taxon>Thermocatellispora</taxon>
    </lineage>
</organism>
<gene>
    <name evidence="1" type="ORF">HNP84_007325</name>
</gene>
<keyword evidence="2" id="KW-1185">Reference proteome</keyword>
<proteinExistence type="predicted"/>